<organism evidence="1 2">
    <name type="scientific">Streptomyces triticagri</name>
    <dbReference type="NCBI Taxonomy" id="2293568"/>
    <lineage>
        <taxon>Bacteria</taxon>
        <taxon>Bacillati</taxon>
        <taxon>Actinomycetota</taxon>
        <taxon>Actinomycetes</taxon>
        <taxon>Kitasatosporales</taxon>
        <taxon>Streptomycetaceae</taxon>
        <taxon>Streptomyces</taxon>
    </lineage>
</organism>
<reference evidence="1 2" key="1">
    <citation type="submission" date="2018-08" db="EMBL/GenBank/DDBJ databases">
        <title>Isolation, diversity and antifungal activity of Actinobacteria from wheat.</title>
        <authorList>
            <person name="Han C."/>
        </authorList>
    </citation>
    <scope>NUCLEOTIDE SEQUENCE [LARGE SCALE GENOMIC DNA]</scope>
    <source>
        <strain evidence="1 2">NEAU-YY421</strain>
    </source>
</reference>
<comment type="caution">
    <text evidence="1">The sequence shown here is derived from an EMBL/GenBank/DDBJ whole genome shotgun (WGS) entry which is preliminary data.</text>
</comment>
<dbReference type="AlphaFoldDB" id="A0A372LXB5"/>
<evidence type="ECO:0000313" key="1">
    <source>
        <dbReference type="EMBL" id="RFU83281.1"/>
    </source>
</evidence>
<name>A0A372LXB5_9ACTN</name>
<sequence length="93" mass="10149">MPLALAASGRFVKAGLLLAAAGVAALVLISCGFEQGPAGRVVDKDRNYYPSTKTWTYKLTVRTKDGGEHRFRVGQGDYNDCYRGSKYPTCTNR</sequence>
<dbReference type="RefSeq" id="WP_128559037.1">
    <property type="nucleotide sequence ID" value="NZ_QUAK01000212.1"/>
</dbReference>
<accession>A0A372LXB5</accession>
<gene>
    <name evidence="1" type="ORF">DY218_28665</name>
</gene>
<dbReference type="Proteomes" id="UP000263094">
    <property type="component" value="Unassembled WGS sequence"/>
</dbReference>
<protein>
    <submittedName>
        <fullName evidence="1">Uncharacterized protein</fullName>
    </submittedName>
</protein>
<dbReference type="OrthoDB" id="4298354at2"/>
<dbReference type="EMBL" id="QUAK01000212">
    <property type="protein sequence ID" value="RFU83281.1"/>
    <property type="molecule type" value="Genomic_DNA"/>
</dbReference>
<evidence type="ECO:0000313" key="2">
    <source>
        <dbReference type="Proteomes" id="UP000263094"/>
    </source>
</evidence>
<keyword evidence="2" id="KW-1185">Reference proteome</keyword>
<proteinExistence type="predicted"/>